<accession>A0A4P6JPM8</accession>
<dbReference type="KEGG" id="kbs:EPA93_13925"/>
<evidence type="ECO:0000313" key="3">
    <source>
        <dbReference type="Proteomes" id="UP000290365"/>
    </source>
</evidence>
<gene>
    <name evidence="2" type="ORF">EPA93_13925</name>
</gene>
<evidence type="ECO:0000313" key="2">
    <source>
        <dbReference type="EMBL" id="QBD77042.1"/>
    </source>
</evidence>
<dbReference type="Gene3D" id="3.20.20.80">
    <property type="entry name" value="Glycosidases"/>
    <property type="match status" value="1"/>
</dbReference>
<protein>
    <recommendedName>
        <fullName evidence="4">GH18 domain-containing protein</fullName>
    </recommendedName>
</protein>
<dbReference type="EMBL" id="CP035758">
    <property type="protein sequence ID" value="QBD77042.1"/>
    <property type="molecule type" value="Genomic_DNA"/>
</dbReference>
<dbReference type="RefSeq" id="WP_129888106.1">
    <property type="nucleotide sequence ID" value="NZ_CP035758.1"/>
</dbReference>
<feature type="chain" id="PRO_5020463688" description="GH18 domain-containing protein" evidence="1">
    <location>
        <begin position="25"/>
        <end position="286"/>
    </location>
</feature>
<sequence>MPLKYACLLIFLLLAGCGTPGPVASSTSGTLTPTLPARNVTWMINATALNRLQSPSSGWSQADSMRFFDNAHTYVIGQGPANWQSVSTRSFTSYMALQAAFAAHSIPSSVQAIVYDNEAWQFTPVEEQQHFALFVQKVADLVHSHHMLLIATPATDLTRVLDPGGKGSTYSRFVSLNIIKAAAQYADAVEIQAQGAEADLSAYTHFVSVATTQAKTANSRIVVLAGLSTNPNGQRISAQQLYAAFQATSSVVSGYWLNIPGNQGGYCPTCGTPQPQVAIDFLRMLQ</sequence>
<dbReference type="PROSITE" id="PS51257">
    <property type="entry name" value="PROKAR_LIPOPROTEIN"/>
    <property type="match status" value="1"/>
</dbReference>
<evidence type="ECO:0000256" key="1">
    <source>
        <dbReference type="SAM" id="SignalP"/>
    </source>
</evidence>
<dbReference type="Proteomes" id="UP000290365">
    <property type="component" value="Chromosome"/>
</dbReference>
<keyword evidence="1" id="KW-0732">Signal</keyword>
<dbReference type="AlphaFoldDB" id="A0A4P6JPM8"/>
<reference evidence="2 3" key="1">
    <citation type="submission" date="2019-01" db="EMBL/GenBank/DDBJ databases">
        <title>Ktedonosporobacter rubrisoli SCAWS-G2.</title>
        <authorList>
            <person name="Huang Y."/>
            <person name="Yan B."/>
        </authorList>
    </citation>
    <scope>NUCLEOTIDE SEQUENCE [LARGE SCALE GENOMIC DNA]</scope>
    <source>
        <strain evidence="2 3">SCAWS-G2</strain>
    </source>
</reference>
<keyword evidence="3" id="KW-1185">Reference proteome</keyword>
<evidence type="ECO:0008006" key="4">
    <source>
        <dbReference type="Google" id="ProtNLM"/>
    </source>
</evidence>
<dbReference type="OrthoDB" id="3852571at2"/>
<proteinExistence type="predicted"/>
<organism evidence="2 3">
    <name type="scientific">Ktedonosporobacter rubrisoli</name>
    <dbReference type="NCBI Taxonomy" id="2509675"/>
    <lineage>
        <taxon>Bacteria</taxon>
        <taxon>Bacillati</taxon>
        <taxon>Chloroflexota</taxon>
        <taxon>Ktedonobacteria</taxon>
        <taxon>Ktedonobacterales</taxon>
        <taxon>Ktedonosporobacteraceae</taxon>
        <taxon>Ktedonosporobacter</taxon>
    </lineage>
</organism>
<feature type="signal peptide" evidence="1">
    <location>
        <begin position="1"/>
        <end position="24"/>
    </location>
</feature>
<name>A0A4P6JPM8_KTERU</name>